<proteinExistence type="predicted"/>
<dbReference type="EMBL" id="MFAQ01000046">
    <property type="protein sequence ID" value="OGD81323.1"/>
    <property type="molecule type" value="Genomic_DNA"/>
</dbReference>
<accession>A0A1F5FNW5</accession>
<organism evidence="1 2">
    <name type="scientific">Candidatus Collierbacteria bacterium RIFOXYD1_FULL_40_9</name>
    <dbReference type="NCBI Taxonomy" id="1817731"/>
    <lineage>
        <taxon>Bacteria</taxon>
        <taxon>Candidatus Collieribacteriota</taxon>
    </lineage>
</organism>
<evidence type="ECO:0000313" key="1">
    <source>
        <dbReference type="EMBL" id="OGD81323.1"/>
    </source>
</evidence>
<dbReference type="Proteomes" id="UP000179237">
    <property type="component" value="Unassembled WGS sequence"/>
</dbReference>
<dbReference type="AlphaFoldDB" id="A0A1F5FNW5"/>
<evidence type="ECO:0000313" key="2">
    <source>
        <dbReference type="Proteomes" id="UP000179237"/>
    </source>
</evidence>
<sequence length="229" mass="26648">MKKEFLLDDSIWEKSFVVDVNEYKKGREDYVNSCVSEEFWGRDGVRERIIASMNFVFLLLGKEMSKKLGFDLRLEFVNLIAKRVPVRTMADPELVGTGEVWVFIQINMTAINCIVDDIFEGNNEIADIKKFTEDWCQFLEGSMVQEFAHILYFLSVCNSDRRNAFIKTMSDYVFADEDIGSATREAYLVTEIERHGRVIELDFLIKVYPNSWALAWCEEDLKQIKELGV</sequence>
<protein>
    <submittedName>
        <fullName evidence="1">Uncharacterized protein</fullName>
    </submittedName>
</protein>
<name>A0A1F5FNW5_9BACT</name>
<comment type="caution">
    <text evidence="1">The sequence shown here is derived from an EMBL/GenBank/DDBJ whole genome shotgun (WGS) entry which is preliminary data.</text>
</comment>
<reference evidence="1 2" key="1">
    <citation type="journal article" date="2016" name="Nat. Commun.">
        <title>Thousands of microbial genomes shed light on interconnected biogeochemical processes in an aquifer system.</title>
        <authorList>
            <person name="Anantharaman K."/>
            <person name="Brown C.T."/>
            <person name="Hug L.A."/>
            <person name="Sharon I."/>
            <person name="Castelle C.J."/>
            <person name="Probst A.J."/>
            <person name="Thomas B.C."/>
            <person name="Singh A."/>
            <person name="Wilkins M.J."/>
            <person name="Karaoz U."/>
            <person name="Brodie E.L."/>
            <person name="Williams K.H."/>
            <person name="Hubbard S.S."/>
            <person name="Banfield J.F."/>
        </authorList>
    </citation>
    <scope>NUCLEOTIDE SEQUENCE [LARGE SCALE GENOMIC DNA]</scope>
</reference>
<gene>
    <name evidence="1" type="ORF">A2572_02265</name>
</gene>